<feature type="transmembrane region" description="Helical" evidence="2">
    <location>
        <begin position="138"/>
        <end position="158"/>
    </location>
</feature>
<keyword evidence="2" id="KW-0812">Transmembrane</keyword>
<keyword evidence="2" id="KW-0472">Membrane</keyword>
<organism evidence="4 5">
    <name type="scientific">Nonomuraea angiospora</name>
    <dbReference type="NCBI Taxonomy" id="46172"/>
    <lineage>
        <taxon>Bacteria</taxon>
        <taxon>Bacillati</taxon>
        <taxon>Actinomycetota</taxon>
        <taxon>Actinomycetes</taxon>
        <taxon>Streptosporangiales</taxon>
        <taxon>Streptosporangiaceae</taxon>
        <taxon>Nonomuraea</taxon>
    </lineage>
</organism>
<dbReference type="EMBL" id="JADBEK010000001">
    <property type="protein sequence ID" value="MBE1592999.1"/>
    <property type="molecule type" value="Genomic_DNA"/>
</dbReference>
<evidence type="ECO:0000256" key="2">
    <source>
        <dbReference type="SAM" id="Phobius"/>
    </source>
</evidence>
<evidence type="ECO:0000313" key="4">
    <source>
        <dbReference type="EMBL" id="MBE1592999.1"/>
    </source>
</evidence>
<dbReference type="Pfam" id="PF13560">
    <property type="entry name" value="HTH_31"/>
    <property type="match status" value="1"/>
</dbReference>
<sequence length="309" mass="33090">MGRRETPVPDGPLREFALELRELRVTAPGAPTYRELARKANYSPSVLSRAAAGHTLPTLDVTLAFVAACGGEVEEWRQRWTMLHVTLQRARPDLIAEPDEPRDATDGPGEPTPPGGTATGRTAAASTATGRVAGGRPLLVALVAALAAAVTLAVTLAVTSPWSSQAKRQVVPPSSSTPSPTSAYDPVYLDRRLPLPDYNFYFDLQTGVVTEGDGPWSISTNSGGDGHGAFELPDDTDVYISPEPSLTPDRCAAHASPAPSYGVRFRQVPPRTLFCLRSRKTGEIAVIKVIETDDGNYAAKIALDYYRPR</sequence>
<dbReference type="RefSeq" id="WP_192792415.1">
    <property type="nucleotide sequence ID" value="NZ_JADBEK010000001.1"/>
</dbReference>
<evidence type="ECO:0000313" key="5">
    <source>
        <dbReference type="Proteomes" id="UP000633509"/>
    </source>
</evidence>
<dbReference type="InterPro" id="IPR001387">
    <property type="entry name" value="Cro/C1-type_HTH"/>
</dbReference>
<protein>
    <recommendedName>
        <fullName evidence="3">HTH cro/C1-type domain-containing protein</fullName>
    </recommendedName>
</protein>
<feature type="domain" description="HTH cro/C1-type" evidence="3">
    <location>
        <begin position="19"/>
        <end position="76"/>
    </location>
</feature>
<name>A0ABR9MJ86_9ACTN</name>
<feature type="region of interest" description="Disordered" evidence="1">
    <location>
        <begin position="163"/>
        <end position="183"/>
    </location>
</feature>
<dbReference type="SMART" id="SM00530">
    <property type="entry name" value="HTH_XRE"/>
    <property type="match status" value="1"/>
</dbReference>
<accession>A0ABR9MJ86</accession>
<evidence type="ECO:0000256" key="1">
    <source>
        <dbReference type="SAM" id="MobiDB-lite"/>
    </source>
</evidence>
<reference evidence="4 5" key="1">
    <citation type="submission" date="2020-10" db="EMBL/GenBank/DDBJ databases">
        <title>Sequencing the genomes of 1000 actinobacteria strains.</title>
        <authorList>
            <person name="Klenk H.-P."/>
        </authorList>
    </citation>
    <scope>NUCLEOTIDE SEQUENCE [LARGE SCALE GENOMIC DNA]</scope>
    <source>
        <strain evidence="4 5">DSM 43173</strain>
    </source>
</reference>
<keyword evidence="2" id="KW-1133">Transmembrane helix</keyword>
<dbReference type="InterPro" id="IPR010982">
    <property type="entry name" value="Lambda_DNA-bd_dom_sf"/>
</dbReference>
<dbReference type="SUPFAM" id="SSF47413">
    <property type="entry name" value="lambda repressor-like DNA-binding domains"/>
    <property type="match status" value="1"/>
</dbReference>
<proteinExistence type="predicted"/>
<feature type="compositionally biased region" description="Low complexity" evidence="1">
    <location>
        <begin position="115"/>
        <end position="128"/>
    </location>
</feature>
<feature type="region of interest" description="Disordered" evidence="1">
    <location>
        <begin position="92"/>
        <end position="128"/>
    </location>
</feature>
<keyword evidence="5" id="KW-1185">Reference proteome</keyword>
<dbReference type="CDD" id="cd00093">
    <property type="entry name" value="HTH_XRE"/>
    <property type="match status" value="1"/>
</dbReference>
<comment type="caution">
    <text evidence="4">The sequence shown here is derived from an EMBL/GenBank/DDBJ whole genome shotgun (WGS) entry which is preliminary data.</text>
</comment>
<dbReference type="Proteomes" id="UP000633509">
    <property type="component" value="Unassembled WGS sequence"/>
</dbReference>
<feature type="compositionally biased region" description="Basic and acidic residues" evidence="1">
    <location>
        <begin position="92"/>
        <end position="105"/>
    </location>
</feature>
<feature type="compositionally biased region" description="Low complexity" evidence="1">
    <location>
        <begin position="172"/>
        <end position="182"/>
    </location>
</feature>
<evidence type="ECO:0000259" key="3">
    <source>
        <dbReference type="SMART" id="SM00530"/>
    </source>
</evidence>
<gene>
    <name evidence="4" type="ORF">H4W80_011257</name>
</gene>